<reference evidence="7 8" key="1">
    <citation type="journal article" date="2024" name="BMC Biol.">
        <title>Comparative genomics of Ascetosporea gives new insight into the evolutionary basis for animal parasitism in Rhizaria.</title>
        <authorList>
            <person name="Hiltunen Thoren M."/>
            <person name="Onut-Brannstrom I."/>
            <person name="Alfjorden A."/>
            <person name="Peckova H."/>
            <person name="Swords F."/>
            <person name="Hooper C."/>
            <person name="Holzer A.S."/>
            <person name="Bass D."/>
            <person name="Burki F."/>
        </authorList>
    </citation>
    <scope>NUCLEOTIDE SEQUENCE [LARGE SCALE GENOMIC DNA]</scope>
    <source>
        <strain evidence="7">20-A016</strain>
    </source>
</reference>
<gene>
    <name evidence="7" type="primary">IDI1</name>
    <name evidence="7" type="ORF">MHBO_001061</name>
</gene>
<sequence>MDSDLCILVDRQDRTVDFAAKRFCHKSENIKKGVALHRAFSVFLFDSQNRLLLQRRADQKITFPALWTNSCCSHPLASENEDGGETFSEKLEGVKRAACRKMKQELGLQSCVSTKELVFVTRIIYSSVEQEWGEHEVDYVLFMKKELSMEPNSSEVGEVKFVTASELQKELNKDSGRHFTPWFKFISKKFLLKMWERLDTILAAGDSSDRKIHQMNALERI</sequence>
<comment type="similarity">
    <text evidence="2">Belongs to the IPP isomerase type 1 family.</text>
</comment>
<feature type="domain" description="Nudix hydrolase" evidence="6">
    <location>
        <begin position="35"/>
        <end position="185"/>
    </location>
</feature>
<evidence type="ECO:0000313" key="8">
    <source>
        <dbReference type="Proteomes" id="UP001439008"/>
    </source>
</evidence>
<keyword evidence="5 7" id="KW-0413">Isomerase</keyword>
<comment type="pathway">
    <text evidence="1">Isoprenoid biosynthesis; dimethylallyl diphosphate biosynthesis; dimethylallyl diphosphate from isopentenyl diphosphate: step 1/1.</text>
</comment>
<organism evidence="7 8">
    <name type="scientific">Bonamia ostreae</name>
    <dbReference type="NCBI Taxonomy" id="126728"/>
    <lineage>
        <taxon>Eukaryota</taxon>
        <taxon>Sar</taxon>
        <taxon>Rhizaria</taxon>
        <taxon>Endomyxa</taxon>
        <taxon>Ascetosporea</taxon>
        <taxon>Haplosporida</taxon>
        <taxon>Bonamia</taxon>
    </lineage>
</organism>
<evidence type="ECO:0000313" key="7">
    <source>
        <dbReference type="EMBL" id="MES1919198.1"/>
    </source>
</evidence>
<evidence type="ECO:0000259" key="6">
    <source>
        <dbReference type="PROSITE" id="PS51462"/>
    </source>
</evidence>
<keyword evidence="8" id="KW-1185">Reference proteome</keyword>
<dbReference type="InterPro" id="IPR000086">
    <property type="entry name" value="NUDIX_hydrolase_dom"/>
</dbReference>
<evidence type="ECO:0000256" key="3">
    <source>
        <dbReference type="ARBA" id="ARBA00012057"/>
    </source>
</evidence>
<comment type="caution">
    <text evidence="7">The sequence shown here is derived from an EMBL/GenBank/DDBJ whole genome shotgun (WGS) entry which is preliminary data.</text>
</comment>
<keyword evidence="4" id="KW-0414">Isoprene biosynthesis</keyword>
<accession>A0ABV2AHR1</accession>
<dbReference type="GO" id="GO:0004452">
    <property type="term" value="F:isopentenyl-diphosphate delta-isomerase activity"/>
    <property type="evidence" value="ECO:0007669"/>
    <property type="project" value="UniProtKB-EC"/>
</dbReference>
<dbReference type="PANTHER" id="PTHR10885">
    <property type="entry name" value="ISOPENTENYL-DIPHOSPHATE DELTA-ISOMERASE"/>
    <property type="match status" value="1"/>
</dbReference>
<dbReference type="EC" id="5.3.3.2" evidence="3"/>
<protein>
    <recommendedName>
        <fullName evidence="3">isopentenyl-diphosphate Delta-isomerase</fullName>
        <ecNumber evidence="3">5.3.3.2</ecNumber>
    </recommendedName>
</protein>
<dbReference type="EMBL" id="JBDODL010000223">
    <property type="protein sequence ID" value="MES1919198.1"/>
    <property type="molecule type" value="Genomic_DNA"/>
</dbReference>
<evidence type="ECO:0000256" key="1">
    <source>
        <dbReference type="ARBA" id="ARBA00004826"/>
    </source>
</evidence>
<dbReference type="PROSITE" id="PS51462">
    <property type="entry name" value="NUDIX"/>
    <property type="match status" value="1"/>
</dbReference>
<evidence type="ECO:0000256" key="4">
    <source>
        <dbReference type="ARBA" id="ARBA00023229"/>
    </source>
</evidence>
<dbReference type="CDD" id="cd02885">
    <property type="entry name" value="NUDIX_IPP_Isomerase"/>
    <property type="match status" value="1"/>
</dbReference>
<dbReference type="Pfam" id="PF00293">
    <property type="entry name" value="NUDIX"/>
    <property type="match status" value="1"/>
</dbReference>
<dbReference type="SUPFAM" id="SSF55811">
    <property type="entry name" value="Nudix"/>
    <property type="match status" value="1"/>
</dbReference>
<name>A0ABV2AHR1_9EUKA</name>
<proteinExistence type="inferred from homology"/>
<evidence type="ECO:0000256" key="5">
    <source>
        <dbReference type="ARBA" id="ARBA00023235"/>
    </source>
</evidence>
<dbReference type="Gene3D" id="3.90.79.10">
    <property type="entry name" value="Nucleoside Triphosphate Pyrophosphohydrolase"/>
    <property type="match status" value="1"/>
</dbReference>
<dbReference type="InterPro" id="IPR011876">
    <property type="entry name" value="IsopentenylPP_isomerase_typ1"/>
</dbReference>
<dbReference type="PANTHER" id="PTHR10885:SF0">
    <property type="entry name" value="ISOPENTENYL-DIPHOSPHATE DELTA-ISOMERASE"/>
    <property type="match status" value="1"/>
</dbReference>
<evidence type="ECO:0000256" key="2">
    <source>
        <dbReference type="ARBA" id="ARBA00007579"/>
    </source>
</evidence>
<dbReference type="PIRSF" id="PIRSF018427">
    <property type="entry name" value="Isopntndiph_ism"/>
    <property type="match status" value="1"/>
</dbReference>
<dbReference type="Proteomes" id="UP001439008">
    <property type="component" value="Unassembled WGS sequence"/>
</dbReference>
<dbReference type="InterPro" id="IPR015797">
    <property type="entry name" value="NUDIX_hydrolase-like_dom_sf"/>
</dbReference>
<dbReference type="NCBIfam" id="TIGR02150">
    <property type="entry name" value="IPP_isom_1"/>
    <property type="match status" value="1"/>
</dbReference>